<keyword evidence="4 6" id="KW-0167">Capsid protein</keyword>
<evidence type="ECO:0000256" key="6">
    <source>
        <dbReference type="RuleBase" id="RU361230"/>
    </source>
</evidence>
<keyword evidence="5 6" id="KW-0946">Virion</keyword>
<feature type="region of interest" description="Disordered" evidence="7">
    <location>
        <begin position="562"/>
        <end position="593"/>
    </location>
</feature>
<reference evidence="8" key="1">
    <citation type="submission" date="2024-05" db="EMBL/GenBank/DDBJ databases">
        <authorList>
            <person name="Laubscher F."/>
            <person name="Chudzinski V."/>
            <person name="Cordey S."/>
            <person name="Hosszu-Fellous K."/>
            <person name="Kaiser L."/>
        </authorList>
    </citation>
    <scope>NUCLEOTIDE SEQUENCE</scope>
    <source>
        <strain evidence="8">990D1-288</strain>
    </source>
</reference>
<evidence type="ECO:0000256" key="1">
    <source>
        <dbReference type="ARBA" id="ARBA00004328"/>
    </source>
</evidence>
<name>A0AAU7STH8_9VIRU</name>
<comment type="similarity">
    <text evidence="2 6">Belongs to the anelloviridae capsid protein family.</text>
</comment>
<accession>A0AAU7STH8</accession>
<proteinExistence type="inferred from homology"/>
<evidence type="ECO:0000256" key="5">
    <source>
        <dbReference type="ARBA" id="ARBA00022844"/>
    </source>
</evidence>
<dbReference type="InterPro" id="IPR004219">
    <property type="entry name" value="TTvirus_Unk"/>
</dbReference>
<dbReference type="Pfam" id="PF02956">
    <property type="entry name" value="TT_ORF1"/>
    <property type="match status" value="1"/>
</dbReference>
<sequence>MPFWWRRRRKPWFGRWRFRRRTYKTRANRRRYRRKSRPTFRRRRRRRRRHKVRRKRQRIAIKQWQPDSITKCKIIGLGTLVGGAEGNQFRCYTNQRENYTQPKAPGGGGFGVEKFSLQYLYNQWLAHKNIWTKSNDYKQLCRYTGCEFTFYRHDTTDFVISFDRSPPFDFNKYTYPSVHPQNMLLSKRHRVLLSTKTNPKGRHKLKLKIKPPRQMITKWFFQEDFTMYDLIKIQAAAFNSSYSIYGPNSQSPNLTLYSLNTSFYQIQNWQQDHGEHPYLPYQAFPTTTGLTFYYYQNKTPKTVVIKPNNYKESIHMDTGFFAPPALQAYKVTQGTPSKEFFHKPITVCRYNPEEDTGVGNKVWLTSILVDKKWQPPTDNDLIMAQEPLYISFFGFYDFIIKAKKTKEYMTTHMFVVQSPAIKILTPNTTQTIFPFVDLSFTQGKMPFDELLTIQQKNNWYPTVEKQIQTINGFVESGPLVPKYTNLPSSTWQLTYKYKFFFKWGGTQINDQIVHNPKDQGKYPVPDTILQTAEIADPLKQSYKAMLSAWDFRRGFVTTTALKRMSENQRTDTSISSDETEPQKKKRKVTSELQIQREESEDLQSCLQELCKENTFQETQDIQQLIIQQQEQQQHLKRNLFKLLIDMKKKQRYYQMQTGLL</sequence>
<evidence type="ECO:0000256" key="4">
    <source>
        <dbReference type="ARBA" id="ARBA00022561"/>
    </source>
</evidence>
<evidence type="ECO:0000256" key="2">
    <source>
        <dbReference type="ARBA" id="ARBA00006131"/>
    </source>
</evidence>
<dbReference type="EMBL" id="PP857071">
    <property type="protein sequence ID" value="XBU06618.1"/>
    <property type="molecule type" value="Genomic_DNA"/>
</dbReference>
<comment type="function">
    <text evidence="6">Self-assembles to form an icosahedral capsid.</text>
</comment>
<evidence type="ECO:0000313" key="8">
    <source>
        <dbReference type="EMBL" id="XBU06618.1"/>
    </source>
</evidence>
<comment type="subcellular location">
    <subcellularLocation>
        <location evidence="1 6">Virion</location>
    </subcellularLocation>
</comment>
<feature type="region of interest" description="Disordered" evidence="7">
    <location>
        <begin position="28"/>
        <end position="57"/>
    </location>
</feature>
<evidence type="ECO:0000256" key="7">
    <source>
        <dbReference type="SAM" id="MobiDB-lite"/>
    </source>
</evidence>
<evidence type="ECO:0000256" key="3">
    <source>
        <dbReference type="ARBA" id="ARBA00022431"/>
    </source>
</evidence>
<organism evidence="8">
    <name type="scientific">Gammatorquevirus homidi8</name>
    <dbReference type="NCBI Taxonomy" id="3048393"/>
    <lineage>
        <taxon>Viruses</taxon>
        <taxon>Monodnaviria</taxon>
        <taxon>Shotokuvirae</taxon>
        <taxon>Commensaviricota</taxon>
        <taxon>Cardeaviricetes</taxon>
        <taxon>Sanitavirales</taxon>
        <taxon>Anelloviridae</taxon>
        <taxon>Gammatorquevirus</taxon>
    </lineage>
</organism>
<dbReference type="GO" id="GO:0039615">
    <property type="term" value="C:T=1 icosahedral viral capsid"/>
    <property type="evidence" value="ECO:0007669"/>
    <property type="project" value="UniProtKB-UniRule"/>
</dbReference>
<protein>
    <recommendedName>
        <fullName evidence="6">Capsid protein</fullName>
    </recommendedName>
</protein>
<keyword evidence="3 6" id="KW-1140">T=1 icosahedral capsid protein</keyword>